<dbReference type="AlphaFoldDB" id="A0A183FUG9"/>
<dbReference type="WBParaSite" id="HPBE_0001183301-mRNA-1">
    <property type="protein sequence ID" value="HPBE_0001183301-mRNA-1"/>
    <property type="gene ID" value="HPBE_0001183301"/>
</dbReference>
<keyword evidence="1" id="KW-1133">Transmembrane helix</keyword>
<sequence length="139" mass="15778">MSAPVTTLMTFLFGVLNVTLASFFVILTVIVGVGIRLVDGYSKWTSYQIMLSISFFESVQLISHLFSGITLLVNCEMPIMLSKVIFVLTYAVFPFFAGLQWMGLASYAYQKERFSWDYDFSLPLSRLCDNIGELLSEFF</sequence>
<feature type="transmembrane region" description="Helical" evidence="1">
    <location>
        <begin position="47"/>
        <end position="73"/>
    </location>
</feature>
<protein>
    <submittedName>
        <fullName evidence="4">Protein TEX261</fullName>
    </submittedName>
</protein>
<keyword evidence="1" id="KW-0812">Transmembrane</keyword>
<keyword evidence="3" id="KW-1185">Reference proteome</keyword>
<feature type="transmembrane region" description="Helical" evidence="1">
    <location>
        <begin position="85"/>
        <end position="109"/>
    </location>
</feature>
<reference evidence="4" key="2">
    <citation type="submission" date="2019-09" db="UniProtKB">
        <authorList>
            <consortium name="WormBaseParasite"/>
        </authorList>
    </citation>
    <scope>IDENTIFICATION</scope>
</reference>
<dbReference type="Proteomes" id="UP000050761">
    <property type="component" value="Unassembled WGS sequence"/>
</dbReference>
<accession>A0A3P8AFK8</accession>
<feature type="transmembrane region" description="Helical" evidence="1">
    <location>
        <begin position="12"/>
        <end position="35"/>
    </location>
</feature>
<dbReference type="EMBL" id="UZAH01027248">
    <property type="protein sequence ID" value="VDO90003.1"/>
    <property type="molecule type" value="Genomic_DNA"/>
</dbReference>
<evidence type="ECO:0000313" key="3">
    <source>
        <dbReference type="Proteomes" id="UP000050761"/>
    </source>
</evidence>
<evidence type="ECO:0000256" key="1">
    <source>
        <dbReference type="SAM" id="Phobius"/>
    </source>
</evidence>
<dbReference type="OrthoDB" id="5904487at2759"/>
<keyword evidence="1" id="KW-0472">Membrane</keyword>
<proteinExistence type="predicted"/>
<evidence type="ECO:0000313" key="4">
    <source>
        <dbReference type="WBParaSite" id="HPBE_0001183301-mRNA-1"/>
    </source>
</evidence>
<gene>
    <name evidence="2" type="ORF">HPBE_LOCUS11834</name>
</gene>
<evidence type="ECO:0000313" key="2">
    <source>
        <dbReference type="EMBL" id="VDO90003.1"/>
    </source>
</evidence>
<accession>A0A183FUG9</accession>
<name>A0A183FUG9_HELPZ</name>
<reference evidence="2 3" key="1">
    <citation type="submission" date="2018-11" db="EMBL/GenBank/DDBJ databases">
        <authorList>
            <consortium name="Pathogen Informatics"/>
        </authorList>
    </citation>
    <scope>NUCLEOTIDE SEQUENCE [LARGE SCALE GENOMIC DNA]</scope>
</reference>
<organism evidence="3 4">
    <name type="scientific">Heligmosomoides polygyrus</name>
    <name type="common">Parasitic roundworm</name>
    <dbReference type="NCBI Taxonomy" id="6339"/>
    <lineage>
        <taxon>Eukaryota</taxon>
        <taxon>Metazoa</taxon>
        <taxon>Ecdysozoa</taxon>
        <taxon>Nematoda</taxon>
        <taxon>Chromadorea</taxon>
        <taxon>Rhabditida</taxon>
        <taxon>Rhabditina</taxon>
        <taxon>Rhabditomorpha</taxon>
        <taxon>Strongyloidea</taxon>
        <taxon>Heligmosomidae</taxon>
        <taxon>Heligmosomoides</taxon>
    </lineage>
</organism>